<dbReference type="Proteomes" id="UP000320146">
    <property type="component" value="Unassembled WGS sequence"/>
</dbReference>
<dbReference type="SUPFAM" id="SSF109635">
    <property type="entry name" value="DnaK suppressor protein DksA, alpha-hairpin domain"/>
    <property type="match status" value="1"/>
</dbReference>
<gene>
    <name evidence="7" type="ORF">EVA99_03165</name>
</gene>
<dbReference type="Pfam" id="PF01258">
    <property type="entry name" value="zf-dskA_traR"/>
    <property type="match status" value="1"/>
</dbReference>
<dbReference type="PANTHER" id="PTHR33823">
    <property type="entry name" value="RNA POLYMERASE-BINDING TRANSCRIPTION FACTOR DKSA-RELATED"/>
    <property type="match status" value="1"/>
</dbReference>
<feature type="zinc finger region" description="dksA C4-type" evidence="4">
    <location>
        <begin position="102"/>
        <end position="126"/>
    </location>
</feature>
<proteinExistence type="predicted"/>
<evidence type="ECO:0000256" key="4">
    <source>
        <dbReference type="PROSITE-ProRule" id="PRU00510"/>
    </source>
</evidence>
<dbReference type="SUPFAM" id="SSF57716">
    <property type="entry name" value="Glucocorticoid receptor-like (DNA-binding domain)"/>
    <property type="match status" value="1"/>
</dbReference>
<feature type="domain" description="Zinc finger DksA/TraR C4-type" evidence="5">
    <location>
        <begin position="97"/>
        <end position="125"/>
    </location>
</feature>
<evidence type="ECO:0000259" key="6">
    <source>
        <dbReference type="Pfam" id="PF21157"/>
    </source>
</evidence>
<dbReference type="InterPro" id="IPR037187">
    <property type="entry name" value="DnaK_N"/>
</dbReference>
<organism evidence="7 8">
    <name type="scientific">SAR86 cluster bacterium</name>
    <dbReference type="NCBI Taxonomy" id="2030880"/>
    <lineage>
        <taxon>Bacteria</taxon>
        <taxon>Pseudomonadati</taxon>
        <taxon>Pseudomonadota</taxon>
        <taxon>Gammaproteobacteria</taxon>
        <taxon>SAR86 cluster</taxon>
    </lineage>
</organism>
<evidence type="ECO:0000256" key="3">
    <source>
        <dbReference type="ARBA" id="ARBA00022833"/>
    </source>
</evidence>
<sequence length="139" mass="16098">MFVSLMLTKQKILKAPKKNYMNKEQLSFFKSLLEDLKQETLTHIRDAKERLSNPPACSDEVDRAQHEIDSMLFLRIVERESKLLPKIDKAIMRIKAGDYGYCVETGDPIGLPRLISRPTAEFCAEIKSINEEKEKHFID</sequence>
<evidence type="ECO:0000259" key="5">
    <source>
        <dbReference type="Pfam" id="PF01258"/>
    </source>
</evidence>
<keyword evidence="3" id="KW-0862">Zinc</keyword>
<dbReference type="PANTHER" id="PTHR33823:SF2">
    <property type="entry name" value="RNA POLYMERASE-BINDING TRANSCRIPTION FACTOR DKSA"/>
    <property type="match status" value="1"/>
</dbReference>
<evidence type="ECO:0000256" key="1">
    <source>
        <dbReference type="ARBA" id="ARBA00022723"/>
    </source>
</evidence>
<feature type="domain" description="DnaK suppressor protein DksA N-terminal" evidence="6">
    <location>
        <begin position="25"/>
        <end position="94"/>
    </location>
</feature>
<dbReference type="PROSITE" id="PS51128">
    <property type="entry name" value="ZF_DKSA_2"/>
    <property type="match status" value="1"/>
</dbReference>
<evidence type="ECO:0000313" key="7">
    <source>
        <dbReference type="EMBL" id="RZO23809.1"/>
    </source>
</evidence>
<reference evidence="7 8" key="1">
    <citation type="submission" date="2019-02" db="EMBL/GenBank/DDBJ databases">
        <title>Prokaryotic population dynamics and viral predation in marine succession experiment using metagenomics: the confinement effect.</title>
        <authorList>
            <person name="Haro-Moreno J.M."/>
            <person name="Rodriguez-Valera F."/>
            <person name="Lopez-Perez M."/>
        </authorList>
    </citation>
    <scope>NUCLEOTIDE SEQUENCE [LARGE SCALE GENOMIC DNA]</scope>
    <source>
        <strain evidence="7">MED-G166</strain>
    </source>
</reference>
<evidence type="ECO:0000256" key="2">
    <source>
        <dbReference type="ARBA" id="ARBA00022771"/>
    </source>
</evidence>
<dbReference type="InterPro" id="IPR048489">
    <property type="entry name" value="DksA_N"/>
</dbReference>
<keyword evidence="1" id="KW-0479">Metal-binding</keyword>
<dbReference type="Gene3D" id="1.20.120.910">
    <property type="entry name" value="DksA, coiled-coil domain"/>
    <property type="match status" value="1"/>
</dbReference>
<dbReference type="Pfam" id="PF21157">
    <property type="entry name" value="DksA_N"/>
    <property type="match status" value="1"/>
</dbReference>
<dbReference type="AlphaFoldDB" id="A0A520MRH1"/>
<protein>
    <submittedName>
        <fullName evidence="7">Molecular chaperone DnaK</fullName>
    </submittedName>
</protein>
<name>A0A520MRH1_9GAMM</name>
<dbReference type="EMBL" id="SHBL01000024">
    <property type="protein sequence ID" value="RZO23809.1"/>
    <property type="molecule type" value="Genomic_DNA"/>
</dbReference>
<dbReference type="GO" id="GO:0008270">
    <property type="term" value="F:zinc ion binding"/>
    <property type="evidence" value="ECO:0007669"/>
    <property type="project" value="UniProtKB-KW"/>
</dbReference>
<dbReference type="InterPro" id="IPR000962">
    <property type="entry name" value="Znf_DskA_TraR"/>
</dbReference>
<evidence type="ECO:0000313" key="8">
    <source>
        <dbReference type="Proteomes" id="UP000320146"/>
    </source>
</evidence>
<comment type="caution">
    <text evidence="7">The sequence shown here is derived from an EMBL/GenBank/DDBJ whole genome shotgun (WGS) entry which is preliminary data.</text>
</comment>
<accession>A0A520MRH1</accession>
<keyword evidence="2" id="KW-0863">Zinc-finger</keyword>